<dbReference type="Proteomes" id="UP000061546">
    <property type="component" value="Chromosome"/>
</dbReference>
<keyword evidence="3" id="KW-1185">Reference proteome</keyword>
<dbReference type="KEGG" id="lhi:JP39_09735"/>
<sequence length="330" mass="38931">MDTKNNYKNHNIVKSRLNWLKLLKKSFIEYNTALEEIIEFDRQVKPETKKDESDKIYALYRALKNKKIDLTMQFKAYELENDDKSENLVKFVSVDVRKNKHGEKDLEERVKKYLNSFLKKSDDCEKQLLKLINGIDKLYAKRRNPQIEEDNFDEEILLELVQQFEICICKNEWTKINFESNIFYAYISFLRKQKESLQVLKKNLETMIKETRNDSNDVDEPSSISKYTKDIDNIWQGDSTVGERLKKVLTKVAKQVGEKFPNSMKTSTGKRYIYSTDAPVHPTGKDFVNPKKINLPELKPDFYLETNFSNSQARSIAEQIMKKNNYKPEA</sequence>
<proteinExistence type="predicted"/>
<dbReference type="RefSeq" id="WP_041498900.1">
    <property type="nucleotide sequence ID" value="NZ_BJDV01000005.1"/>
</dbReference>
<keyword evidence="1" id="KW-0175">Coiled coil</keyword>
<gene>
    <name evidence="2" type="ORF">JP39_09735</name>
</gene>
<dbReference type="AlphaFoldDB" id="A0A0K2LEC3"/>
<dbReference type="EMBL" id="CP012559">
    <property type="protein sequence ID" value="ALB29610.1"/>
    <property type="molecule type" value="Genomic_DNA"/>
</dbReference>
<organism evidence="2 3">
    <name type="scientific">Companilactobacillus heilongjiangensis</name>
    <dbReference type="NCBI Taxonomy" id="1074467"/>
    <lineage>
        <taxon>Bacteria</taxon>
        <taxon>Bacillati</taxon>
        <taxon>Bacillota</taxon>
        <taxon>Bacilli</taxon>
        <taxon>Lactobacillales</taxon>
        <taxon>Lactobacillaceae</taxon>
        <taxon>Companilactobacillus</taxon>
    </lineage>
</organism>
<protein>
    <submittedName>
        <fullName evidence="2">Uncharacterized protein</fullName>
    </submittedName>
</protein>
<evidence type="ECO:0000256" key="1">
    <source>
        <dbReference type="SAM" id="Coils"/>
    </source>
</evidence>
<accession>A0A0K2LEC3</accession>
<name>A0A0K2LEC3_9LACO</name>
<evidence type="ECO:0000313" key="2">
    <source>
        <dbReference type="EMBL" id="ALB29610.1"/>
    </source>
</evidence>
<reference evidence="2 3" key="1">
    <citation type="submission" date="2015-08" db="EMBL/GenBank/DDBJ databases">
        <title>Genomic sequence of Lactobacillus heilongjiangensis DSM 28069, isolated from Chinese traditional pickle.</title>
        <authorList>
            <person name="Jiang X."/>
            <person name="Zheng B."/>
            <person name="Cheng H."/>
        </authorList>
    </citation>
    <scope>NUCLEOTIDE SEQUENCE [LARGE SCALE GENOMIC DNA]</scope>
    <source>
        <strain evidence="2 3">DSM 28069</strain>
    </source>
</reference>
<evidence type="ECO:0000313" key="3">
    <source>
        <dbReference type="Proteomes" id="UP000061546"/>
    </source>
</evidence>
<dbReference type="OrthoDB" id="2178528at2"/>
<feature type="coiled-coil region" evidence="1">
    <location>
        <begin position="187"/>
        <end position="214"/>
    </location>
</feature>